<dbReference type="Proteomes" id="UP001454036">
    <property type="component" value="Unassembled WGS sequence"/>
</dbReference>
<comment type="caution">
    <text evidence="2">The sequence shown here is derived from an EMBL/GenBank/DDBJ whole genome shotgun (WGS) entry which is preliminary data.</text>
</comment>
<dbReference type="PANTHER" id="PTHR48258">
    <property type="entry name" value="DUF4218 DOMAIN-CONTAINING PROTEIN-RELATED"/>
    <property type="match status" value="1"/>
</dbReference>
<feature type="domain" description="DUF4218" evidence="1">
    <location>
        <begin position="1"/>
        <end position="56"/>
    </location>
</feature>
<organism evidence="2 3">
    <name type="scientific">Lithospermum erythrorhizon</name>
    <name type="common">Purple gromwell</name>
    <name type="synonym">Lithospermum officinale var. erythrorhizon</name>
    <dbReference type="NCBI Taxonomy" id="34254"/>
    <lineage>
        <taxon>Eukaryota</taxon>
        <taxon>Viridiplantae</taxon>
        <taxon>Streptophyta</taxon>
        <taxon>Embryophyta</taxon>
        <taxon>Tracheophyta</taxon>
        <taxon>Spermatophyta</taxon>
        <taxon>Magnoliopsida</taxon>
        <taxon>eudicotyledons</taxon>
        <taxon>Gunneridae</taxon>
        <taxon>Pentapetalae</taxon>
        <taxon>asterids</taxon>
        <taxon>lamiids</taxon>
        <taxon>Boraginales</taxon>
        <taxon>Boraginaceae</taxon>
        <taxon>Boraginoideae</taxon>
        <taxon>Lithospermeae</taxon>
        <taxon>Lithospermum</taxon>
    </lineage>
</organism>
<gene>
    <name evidence="2" type="ORF">LIER_43114</name>
</gene>
<accession>A0AAV3PJ85</accession>
<sequence length="218" mass="25603">MYPFESYLGKLKQMVRQKAHVEGSITEAYILREVSSFCAMYFEENVQTNHRQPPRNDDGGEVAVDDRLSIFRHPGRPARCIRNLYFMSEEESNIAHLYALKNTPEVTPFLEKFNRELLCLNPDSTSEDRAEYEREQFPTWLQSYGSYYDDDVHLDYYGEICEIWELSYPGHTFEFVISKFENHKRLRKQTFDSQGVFNGLATCIITIVGRLLQCRGNH</sequence>
<name>A0AAV3PJ85_LITER</name>
<evidence type="ECO:0000313" key="3">
    <source>
        <dbReference type="Proteomes" id="UP001454036"/>
    </source>
</evidence>
<dbReference type="AlphaFoldDB" id="A0AAV3PJ85"/>
<keyword evidence="3" id="KW-1185">Reference proteome</keyword>
<protein>
    <recommendedName>
        <fullName evidence="1">DUF4218 domain-containing protein</fullName>
    </recommendedName>
</protein>
<proteinExistence type="predicted"/>
<dbReference type="PANTHER" id="PTHR48258:SF3">
    <property type="entry name" value="FK506-BINDING PROTEIN 4-LIKE ISOFORM X1"/>
    <property type="match status" value="1"/>
</dbReference>
<evidence type="ECO:0000313" key="2">
    <source>
        <dbReference type="EMBL" id="GAA0150741.1"/>
    </source>
</evidence>
<dbReference type="InterPro" id="IPR025452">
    <property type="entry name" value="DUF4218"/>
</dbReference>
<dbReference type="Pfam" id="PF13960">
    <property type="entry name" value="DUF4218"/>
    <property type="match status" value="1"/>
</dbReference>
<reference evidence="2 3" key="1">
    <citation type="submission" date="2024-01" db="EMBL/GenBank/DDBJ databases">
        <title>The complete chloroplast genome sequence of Lithospermum erythrorhizon: insights into the phylogenetic relationship among Boraginaceae species and the maternal lineages of purple gromwells.</title>
        <authorList>
            <person name="Okada T."/>
            <person name="Watanabe K."/>
        </authorList>
    </citation>
    <scope>NUCLEOTIDE SEQUENCE [LARGE SCALE GENOMIC DNA]</scope>
</reference>
<evidence type="ECO:0000259" key="1">
    <source>
        <dbReference type="Pfam" id="PF13960"/>
    </source>
</evidence>
<dbReference type="EMBL" id="BAABME010032791">
    <property type="protein sequence ID" value="GAA0150741.1"/>
    <property type="molecule type" value="Genomic_DNA"/>
</dbReference>